<dbReference type="EMBL" id="AHHD01000297">
    <property type="protein sequence ID" value="EKG15469.1"/>
    <property type="molecule type" value="Genomic_DNA"/>
</dbReference>
<feature type="chain" id="PRO_5003864096" evidence="1">
    <location>
        <begin position="19"/>
        <end position="192"/>
    </location>
</feature>
<evidence type="ECO:0000313" key="2">
    <source>
        <dbReference type="EMBL" id="EKG15469.1"/>
    </source>
</evidence>
<evidence type="ECO:0000256" key="1">
    <source>
        <dbReference type="SAM" id="SignalP"/>
    </source>
</evidence>
<evidence type="ECO:0000313" key="3">
    <source>
        <dbReference type="Proteomes" id="UP000007129"/>
    </source>
</evidence>
<reference evidence="2 3" key="1">
    <citation type="journal article" date="2012" name="BMC Genomics">
        <title>Tools to kill: Genome of one of the most destructive plant pathogenic fungi Macrophomina phaseolina.</title>
        <authorList>
            <person name="Islam M.S."/>
            <person name="Haque M.S."/>
            <person name="Islam M.M."/>
            <person name="Emdad E.M."/>
            <person name="Halim A."/>
            <person name="Hossen Q.M.M."/>
            <person name="Hossain M.Z."/>
            <person name="Ahmed B."/>
            <person name="Rahim S."/>
            <person name="Rahman M.S."/>
            <person name="Alam M.M."/>
            <person name="Hou S."/>
            <person name="Wan X."/>
            <person name="Saito J.A."/>
            <person name="Alam M."/>
        </authorList>
    </citation>
    <scope>NUCLEOTIDE SEQUENCE [LARGE SCALE GENOMIC DNA]</scope>
    <source>
        <strain evidence="2 3">MS6</strain>
    </source>
</reference>
<proteinExistence type="predicted"/>
<dbReference type="VEuPathDB" id="FungiDB:MPH_07340"/>
<organism evidence="2 3">
    <name type="scientific">Macrophomina phaseolina (strain MS6)</name>
    <name type="common">Charcoal rot fungus</name>
    <dbReference type="NCBI Taxonomy" id="1126212"/>
    <lineage>
        <taxon>Eukaryota</taxon>
        <taxon>Fungi</taxon>
        <taxon>Dikarya</taxon>
        <taxon>Ascomycota</taxon>
        <taxon>Pezizomycotina</taxon>
        <taxon>Dothideomycetes</taxon>
        <taxon>Dothideomycetes incertae sedis</taxon>
        <taxon>Botryosphaeriales</taxon>
        <taxon>Botryosphaeriaceae</taxon>
        <taxon>Macrophomina</taxon>
    </lineage>
</organism>
<dbReference type="InParanoid" id="K2RZ47"/>
<feature type="signal peptide" evidence="1">
    <location>
        <begin position="1"/>
        <end position="18"/>
    </location>
</feature>
<name>K2RZ47_MACPH</name>
<protein>
    <submittedName>
        <fullName evidence="2">Cupin 1</fullName>
    </submittedName>
</protein>
<dbReference type="AlphaFoldDB" id="K2RZ47"/>
<dbReference type="HOGENOM" id="CLU_1415433_0_0_1"/>
<keyword evidence="1" id="KW-0732">Signal</keyword>
<comment type="caution">
    <text evidence="2">The sequence shown here is derived from an EMBL/GenBank/DDBJ whole genome shotgun (WGS) entry which is preliminary data.</text>
</comment>
<accession>K2RZ47</accession>
<gene>
    <name evidence="2" type="ORF">MPH_07340</name>
</gene>
<sequence>MKFTTTLFTGLFATFVLASPVSLASTGKTNVTCAADEIEVSAGKQLIAYLNDFNVTNEKLIIDDLADGCLSHEWIDIYVDALIDRIENPPDGELSAIVPATVKRDADLTKRRTGPFDMTAEVEAAKTQAKSKWICSSAPNPSTCNSCTFGATAILAAGGALCGFKDTRAEAVGCVAEKVATFFIAYQLCLSK</sequence>
<dbReference type="Proteomes" id="UP000007129">
    <property type="component" value="Unassembled WGS sequence"/>
</dbReference>